<dbReference type="AlphaFoldDB" id="A0A7W7Z2B7"/>
<keyword evidence="7" id="KW-0456">Lyase</keyword>
<dbReference type="InterPro" id="IPR036590">
    <property type="entry name" value="SRAP-like"/>
</dbReference>
<organism evidence="10 11">
    <name type="scientific">Rhodopseudomonas rhenobacensis</name>
    <dbReference type="NCBI Taxonomy" id="87461"/>
    <lineage>
        <taxon>Bacteria</taxon>
        <taxon>Pseudomonadati</taxon>
        <taxon>Pseudomonadota</taxon>
        <taxon>Alphaproteobacteria</taxon>
        <taxon>Hyphomicrobiales</taxon>
        <taxon>Nitrobacteraceae</taxon>
        <taxon>Rhodopseudomonas</taxon>
    </lineage>
</organism>
<dbReference type="Proteomes" id="UP000542353">
    <property type="component" value="Unassembled WGS sequence"/>
</dbReference>
<evidence type="ECO:0000313" key="11">
    <source>
        <dbReference type="Proteomes" id="UP000542353"/>
    </source>
</evidence>
<dbReference type="PANTHER" id="PTHR13604">
    <property type="entry name" value="DC12-RELATED"/>
    <property type="match status" value="1"/>
</dbReference>
<keyword evidence="11" id="KW-1185">Reference proteome</keyword>
<evidence type="ECO:0000313" key="10">
    <source>
        <dbReference type="EMBL" id="MBB5046733.1"/>
    </source>
</evidence>
<evidence type="ECO:0000256" key="3">
    <source>
        <dbReference type="ARBA" id="ARBA00022763"/>
    </source>
</evidence>
<evidence type="ECO:0000256" key="9">
    <source>
        <dbReference type="SAM" id="MobiDB-lite"/>
    </source>
</evidence>
<proteinExistence type="inferred from homology"/>
<dbReference type="PANTHER" id="PTHR13604:SF0">
    <property type="entry name" value="ABASIC SITE PROCESSING PROTEIN HMCES"/>
    <property type="match status" value="1"/>
</dbReference>
<accession>A0A7W7Z2B7</accession>
<keyword evidence="4 8" id="KW-0378">Hydrolase</keyword>
<evidence type="ECO:0000256" key="1">
    <source>
        <dbReference type="ARBA" id="ARBA00008136"/>
    </source>
</evidence>
<evidence type="ECO:0000256" key="7">
    <source>
        <dbReference type="ARBA" id="ARBA00023239"/>
    </source>
</evidence>
<evidence type="ECO:0000256" key="2">
    <source>
        <dbReference type="ARBA" id="ARBA00022670"/>
    </source>
</evidence>
<keyword evidence="5" id="KW-0190">Covalent protein-DNA linkage</keyword>
<evidence type="ECO:0000256" key="5">
    <source>
        <dbReference type="ARBA" id="ARBA00023124"/>
    </source>
</evidence>
<feature type="region of interest" description="Disordered" evidence="9">
    <location>
        <begin position="224"/>
        <end position="257"/>
    </location>
</feature>
<dbReference type="SUPFAM" id="SSF143081">
    <property type="entry name" value="BB1717-like"/>
    <property type="match status" value="1"/>
</dbReference>
<keyword evidence="6" id="KW-0238">DNA-binding</keyword>
<comment type="caution">
    <text evidence="10">The sequence shown here is derived from an EMBL/GenBank/DDBJ whole genome shotgun (WGS) entry which is preliminary data.</text>
</comment>
<keyword evidence="2 8" id="KW-0645">Protease</keyword>
<dbReference type="GO" id="GO:0006508">
    <property type="term" value="P:proteolysis"/>
    <property type="evidence" value="ECO:0007669"/>
    <property type="project" value="UniProtKB-KW"/>
</dbReference>
<name>A0A7W7Z2B7_9BRAD</name>
<dbReference type="Gene3D" id="3.90.1680.10">
    <property type="entry name" value="SOS response associated peptidase-like"/>
    <property type="match status" value="1"/>
</dbReference>
<dbReference type="InterPro" id="IPR003738">
    <property type="entry name" value="SRAP"/>
</dbReference>
<sequence length="257" mass="27688">MCGRFVITSPPAAVRLAFGYSDQPNFPARYNIAPTQPIPVVILDNGARRFRLMRWGLIPSWVKDPRQFSLLINARSETVLDKPAFRNAMKRRRCLVPADGYYEWQSGGKPKQPYFIHPADGAPLGLAGVAETWVGPNGEELDTVAIVTTAASQPMAVLHDRVPVTIAPGDYARWLDCAEVSAEEAATLLHPPAEGALRWHPVSTAVNRVANDDAQLILPIAVGEPAPVEPPKPAKAAAASRRAAKAVSGDDGQGSLF</sequence>
<evidence type="ECO:0000256" key="6">
    <source>
        <dbReference type="ARBA" id="ARBA00023125"/>
    </source>
</evidence>
<gene>
    <name evidence="10" type="ORF">HNR60_001481</name>
</gene>
<evidence type="ECO:0000256" key="4">
    <source>
        <dbReference type="ARBA" id="ARBA00022801"/>
    </source>
</evidence>
<dbReference type="GO" id="GO:0003697">
    <property type="term" value="F:single-stranded DNA binding"/>
    <property type="evidence" value="ECO:0007669"/>
    <property type="project" value="InterPro"/>
</dbReference>
<dbReference type="RefSeq" id="WP_184255912.1">
    <property type="nucleotide sequence ID" value="NZ_JACHIH010000006.1"/>
</dbReference>
<dbReference type="Pfam" id="PF02586">
    <property type="entry name" value="SRAP"/>
    <property type="match status" value="1"/>
</dbReference>
<reference evidence="10 11" key="1">
    <citation type="submission" date="2020-08" db="EMBL/GenBank/DDBJ databases">
        <title>Genomic Encyclopedia of Type Strains, Phase IV (KMG-IV): sequencing the most valuable type-strain genomes for metagenomic binning, comparative biology and taxonomic classification.</title>
        <authorList>
            <person name="Goeker M."/>
        </authorList>
    </citation>
    <scope>NUCLEOTIDE SEQUENCE [LARGE SCALE GENOMIC DNA]</scope>
    <source>
        <strain evidence="10 11">DSM 12706</strain>
    </source>
</reference>
<evidence type="ECO:0000256" key="8">
    <source>
        <dbReference type="RuleBase" id="RU364100"/>
    </source>
</evidence>
<dbReference type="GO" id="GO:0016829">
    <property type="term" value="F:lyase activity"/>
    <property type="evidence" value="ECO:0007669"/>
    <property type="project" value="UniProtKB-KW"/>
</dbReference>
<dbReference type="EMBL" id="JACHIH010000006">
    <property type="protein sequence ID" value="MBB5046733.1"/>
    <property type="molecule type" value="Genomic_DNA"/>
</dbReference>
<feature type="compositionally biased region" description="Low complexity" evidence="9">
    <location>
        <begin position="234"/>
        <end position="249"/>
    </location>
</feature>
<comment type="similarity">
    <text evidence="1 8">Belongs to the SOS response-associated peptidase family.</text>
</comment>
<protein>
    <recommendedName>
        <fullName evidence="8">Abasic site processing protein</fullName>
        <ecNumber evidence="8">3.4.-.-</ecNumber>
    </recommendedName>
</protein>
<dbReference type="EC" id="3.4.-.-" evidence="8"/>
<keyword evidence="3" id="KW-0227">DNA damage</keyword>
<dbReference type="GO" id="GO:0008233">
    <property type="term" value="F:peptidase activity"/>
    <property type="evidence" value="ECO:0007669"/>
    <property type="project" value="UniProtKB-KW"/>
</dbReference>
<dbReference type="GO" id="GO:0106300">
    <property type="term" value="P:protein-DNA covalent cross-linking repair"/>
    <property type="evidence" value="ECO:0007669"/>
    <property type="project" value="InterPro"/>
</dbReference>